<organism evidence="1 2">
    <name type="scientific">Persea americana</name>
    <name type="common">Avocado</name>
    <dbReference type="NCBI Taxonomy" id="3435"/>
    <lineage>
        <taxon>Eukaryota</taxon>
        <taxon>Viridiplantae</taxon>
        <taxon>Streptophyta</taxon>
        <taxon>Embryophyta</taxon>
        <taxon>Tracheophyta</taxon>
        <taxon>Spermatophyta</taxon>
        <taxon>Magnoliopsida</taxon>
        <taxon>Magnoliidae</taxon>
        <taxon>Laurales</taxon>
        <taxon>Lauraceae</taxon>
        <taxon>Persea</taxon>
    </lineage>
</organism>
<gene>
    <name evidence="1" type="ORF">MRB53_012476</name>
</gene>
<dbReference type="Proteomes" id="UP001234297">
    <property type="component" value="Chromosome 3"/>
</dbReference>
<evidence type="ECO:0000313" key="2">
    <source>
        <dbReference type="Proteomes" id="UP001234297"/>
    </source>
</evidence>
<comment type="caution">
    <text evidence="1">The sequence shown here is derived from an EMBL/GenBank/DDBJ whole genome shotgun (WGS) entry which is preliminary data.</text>
</comment>
<sequence length="81" mass="9062">MAPTAAMLFISHHHNSTHVPSSAPPKTDLLSKATDGLFSCRCEWFSNIFRRPKTAPEPRGSEGLSSEERFQNALELNCWSM</sequence>
<dbReference type="EMBL" id="CM056811">
    <property type="protein sequence ID" value="KAJ8638209.1"/>
    <property type="molecule type" value="Genomic_DNA"/>
</dbReference>
<accession>A0ACC2LY02</accession>
<proteinExistence type="predicted"/>
<protein>
    <submittedName>
        <fullName evidence="1">Uncharacterized protein</fullName>
    </submittedName>
</protein>
<evidence type="ECO:0000313" key="1">
    <source>
        <dbReference type="EMBL" id="KAJ8638209.1"/>
    </source>
</evidence>
<reference evidence="1 2" key="1">
    <citation type="journal article" date="2022" name="Hortic Res">
        <title>A haplotype resolved chromosomal level avocado genome allows analysis of novel avocado genes.</title>
        <authorList>
            <person name="Nath O."/>
            <person name="Fletcher S.J."/>
            <person name="Hayward A."/>
            <person name="Shaw L.M."/>
            <person name="Masouleh A.K."/>
            <person name="Furtado A."/>
            <person name="Henry R.J."/>
            <person name="Mitter N."/>
        </authorList>
    </citation>
    <scope>NUCLEOTIDE SEQUENCE [LARGE SCALE GENOMIC DNA]</scope>
    <source>
        <strain evidence="2">cv. Hass</strain>
    </source>
</reference>
<keyword evidence="2" id="KW-1185">Reference proteome</keyword>
<name>A0ACC2LY02_PERAE</name>